<feature type="compositionally biased region" description="Basic residues" evidence="1">
    <location>
        <begin position="1"/>
        <end position="15"/>
    </location>
</feature>
<reference evidence="3 4" key="1">
    <citation type="submission" date="2019-09" db="EMBL/GenBank/DDBJ databases">
        <title>Characterisation of the sponge microbiome using genome-centric metagenomics.</title>
        <authorList>
            <person name="Engelberts J.P."/>
            <person name="Robbins S.J."/>
            <person name="De Goeij J.M."/>
            <person name="Aranda M."/>
            <person name="Bell S.C."/>
            <person name="Webster N.S."/>
        </authorList>
    </citation>
    <scope>NUCLEOTIDE SEQUENCE [LARGE SCALE GENOMIC DNA]</scope>
    <source>
        <strain evidence="3">SB0662_bin_43</strain>
    </source>
</reference>
<sequence length="287" mass="32559">MKHDSRNKKRRRRPRTGINTMASKVQEELQDDPVMIEEEPKGPVFDDSVTEQNIYEKIERSKSNGWSANVRSFFGSNGGIFLPIGVLAIAIVLAFGAIQILEENEQQEVKVVTQETEEEKEEDTTENEPSTSDDADAADDQDTIPDPPTPEVPDPKPEPTPPTTPEPDTSPNPKHIQEPIAEDAERESLEQKLVERTNSGIQVIALIGDGITHLARRAVVNQLDYKEMSLNDEQLVYAEDYLQNRTGDYWLEVGQILEFHYIDVDNSIESAQQLQDWQIQNLMQYTR</sequence>
<feature type="transmembrane region" description="Helical" evidence="2">
    <location>
        <begin position="80"/>
        <end position="101"/>
    </location>
</feature>
<comment type="caution">
    <text evidence="3">The sequence shown here is derived from an EMBL/GenBank/DDBJ whole genome shotgun (WGS) entry which is preliminary data.</text>
</comment>
<feature type="region of interest" description="Disordered" evidence="1">
    <location>
        <begin position="1"/>
        <end position="46"/>
    </location>
</feature>
<keyword evidence="2" id="KW-0812">Transmembrane</keyword>
<keyword evidence="2" id="KW-1133">Transmembrane helix</keyword>
<organism evidence="3 4">
    <name type="scientific">Candidatus Spechtbacteria bacterium SB0662_bin_43</name>
    <dbReference type="NCBI Taxonomy" id="2604897"/>
    <lineage>
        <taxon>Bacteria</taxon>
        <taxon>Candidatus Spechtiibacteriota</taxon>
    </lineage>
</organism>
<feature type="region of interest" description="Disordered" evidence="1">
    <location>
        <begin position="109"/>
        <end position="176"/>
    </location>
</feature>
<evidence type="ECO:0000256" key="1">
    <source>
        <dbReference type="SAM" id="MobiDB-lite"/>
    </source>
</evidence>
<name>A0A845DD06_9BACT</name>
<gene>
    <name evidence="3" type="ORF">F4X82_03455</name>
</gene>
<feature type="compositionally biased region" description="Acidic residues" evidence="1">
    <location>
        <begin position="115"/>
        <end position="143"/>
    </location>
</feature>
<feature type="compositionally biased region" description="Acidic residues" evidence="1">
    <location>
        <begin position="28"/>
        <end position="37"/>
    </location>
</feature>
<dbReference type="Proteomes" id="UP000449092">
    <property type="component" value="Unassembled WGS sequence"/>
</dbReference>
<evidence type="ECO:0000313" key="3">
    <source>
        <dbReference type="EMBL" id="MYE38544.1"/>
    </source>
</evidence>
<dbReference type="AlphaFoldDB" id="A0A845DD06"/>
<dbReference type="EMBL" id="VXOY01000031">
    <property type="protein sequence ID" value="MYE38544.1"/>
    <property type="molecule type" value="Genomic_DNA"/>
</dbReference>
<keyword evidence="2" id="KW-0472">Membrane</keyword>
<proteinExistence type="predicted"/>
<protein>
    <submittedName>
        <fullName evidence="3">Uncharacterized protein</fullName>
    </submittedName>
</protein>
<accession>A0A845DD06</accession>
<feature type="compositionally biased region" description="Pro residues" evidence="1">
    <location>
        <begin position="145"/>
        <end position="170"/>
    </location>
</feature>
<evidence type="ECO:0000313" key="4">
    <source>
        <dbReference type="Proteomes" id="UP000449092"/>
    </source>
</evidence>
<evidence type="ECO:0000256" key="2">
    <source>
        <dbReference type="SAM" id="Phobius"/>
    </source>
</evidence>